<dbReference type="Pfam" id="PF23704">
    <property type="entry name" value="WHD_GTF3C1_N"/>
    <property type="match status" value="1"/>
</dbReference>
<evidence type="ECO:0000313" key="4">
    <source>
        <dbReference type="EMBL" id="KAF5405270.1"/>
    </source>
</evidence>
<dbReference type="Pfam" id="PF24101">
    <property type="entry name" value="WHD_GTF3C1"/>
    <property type="match status" value="1"/>
</dbReference>
<dbReference type="GO" id="GO:0005634">
    <property type="term" value="C:nucleus"/>
    <property type="evidence" value="ECO:0007669"/>
    <property type="project" value="UniProtKB-SubCell"/>
</dbReference>
<feature type="region of interest" description="Disordered" evidence="1">
    <location>
        <begin position="1145"/>
        <end position="1199"/>
    </location>
</feature>
<proteinExistence type="predicted"/>
<organism evidence="4 5">
    <name type="scientific">Paragonimus heterotremus</name>
    <dbReference type="NCBI Taxonomy" id="100268"/>
    <lineage>
        <taxon>Eukaryota</taxon>
        <taxon>Metazoa</taxon>
        <taxon>Spiralia</taxon>
        <taxon>Lophotrochozoa</taxon>
        <taxon>Platyhelminthes</taxon>
        <taxon>Trematoda</taxon>
        <taxon>Digenea</taxon>
        <taxon>Plagiorchiida</taxon>
        <taxon>Troglotremata</taxon>
        <taxon>Troglotrematidae</taxon>
        <taxon>Paragonimus</taxon>
    </lineage>
</organism>
<keyword evidence="5" id="KW-1185">Reference proteome</keyword>
<evidence type="ECO:0000313" key="5">
    <source>
        <dbReference type="Proteomes" id="UP000748531"/>
    </source>
</evidence>
<name>A0A8J4SU25_9TREM</name>
<dbReference type="CDD" id="cd16169">
    <property type="entry name" value="Tau138_eWH"/>
    <property type="match status" value="1"/>
</dbReference>
<feature type="compositionally biased region" description="Polar residues" evidence="1">
    <location>
        <begin position="1176"/>
        <end position="1188"/>
    </location>
</feature>
<feature type="compositionally biased region" description="Acidic residues" evidence="1">
    <location>
        <begin position="391"/>
        <end position="416"/>
    </location>
</feature>
<comment type="caution">
    <text evidence="4">The sequence shown here is derived from an EMBL/GenBank/DDBJ whole genome shotgun (WGS) entry which is preliminary data.</text>
</comment>
<dbReference type="GO" id="GO:0006384">
    <property type="term" value="P:transcription initiation at RNA polymerase III promoter"/>
    <property type="evidence" value="ECO:0007669"/>
    <property type="project" value="InterPro"/>
</dbReference>
<dbReference type="GO" id="GO:0003677">
    <property type="term" value="F:DNA binding"/>
    <property type="evidence" value="ECO:0007669"/>
    <property type="project" value="UniProtKB-KW"/>
</dbReference>
<dbReference type="EMBL" id="LUCH01000391">
    <property type="protein sequence ID" value="KAF5405270.1"/>
    <property type="molecule type" value="Genomic_DNA"/>
</dbReference>
<feature type="domain" description="General transcription factor 3C polypeptide 1 winged-helix" evidence="2">
    <location>
        <begin position="6"/>
        <end position="62"/>
    </location>
</feature>
<evidence type="ECO:0000259" key="2">
    <source>
        <dbReference type="Pfam" id="PF23704"/>
    </source>
</evidence>
<dbReference type="InterPro" id="IPR056467">
    <property type="entry name" value="eWH_GTF3C1"/>
</dbReference>
<dbReference type="InterPro" id="IPR035625">
    <property type="entry name" value="Tfc3-like_eWH"/>
</dbReference>
<feature type="compositionally biased region" description="Polar residues" evidence="1">
    <location>
        <begin position="1417"/>
        <end position="1431"/>
    </location>
</feature>
<accession>A0A8J4SU25</accession>
<dbReference type="GO" id="GO:0042791">
    <property type="term" value="P:5S class rRNA transcription by RNA polymerase III"/>
    <property type="evidence" value="ECO:0007669"/>
    <property type="project" value="TreeGrafter"/>
</dbReference>
<reference evidence="4" key="1">
    <citation type="submission" date="2019-05" db="EMBL/GenBank/DDBJ databases">
        <title>Annotation for the trematode Paragonimus heterotremus.</title>
        <authorList>
            <person name="Choi Y.-J."/>
        </authorList>
    </citation>
    <scope>NUCLEOTIDE SEQUENCE</scope>
    <source>
        <strain evidence="4">LC</strain>
    </source>
</reference>
<dbReference type="InterPro" id="IPR044210">
    <property type="entry name" value="Tfc3-like"/>
</dbReference>
<evidence type="ECO:0000256" key="1">
    <source>
        <dbReference type="SAM" id="MobiDB-lite"/>
    </source>
</evidence>
<dbReference type="InterPro" id="IPR056428">
    <property type="entry name" value="WH_GTF3C1"/>
</dbReference>
<protein>
    <recommendedName>
        <fullName evidence="6">B-block binding subunit of TFIIIC domain-containing protein</fullName>
    </recommendedName>
</protein>
<evidence type="ECO:0000259" key="3">
    <source>
        <dbReference type="Pfam" id="PF24101"/>
    </source>
</evidence>
<sequence length="2061" mass="235891">MHFAGALLQEIAAEGLEGVTLENLWKYLASEDSKFSLGIDHHTKHFIWKTIISMKCLQFYVNPRPDEYTGPFDRRLWLVDNDSGLFYNVPVSFGALTHTLLFMQVGFQPRKFHSTEDPLEVGSCPFYTQRVDVTDEVRSSNRFHDLDNVISKWGDRLVIVASQKERQKLLLGDRCHPGDLSVGSYMILEAIARNRYNGLPTTNYDGLACCGLNGSSIWYARQRLEALGLVTSQPYLCKFQAHPIATGLLLHHWRYFRQFPFPNMMILEKIATFLKRMPKHACVGPRLRAYLGLSPTGFKRTLHFAMRQDFVTADHMALKDCCSFLLGKPCSQLTEEDYHQFAKDNSLSRAFPSLAILLIRLKMDAAVNVSSWLANFGKEKRKPRDHRSDDSDFSSEEEADDEENVDDEFGDRDDQADLQCPTPIESLSLSTKDTLPIVLPNSGDRSDVNAQSVGDSATSERSVNDQTQPNPAPVPVTMRAFRRSLAKVPNVNVEESLPVQVAYHLLPQETTLSSLMKRVQLNYFFGRRIVRAMELLGVVRGIKRSSEATFIVYWQFLTDEERAEFLKAERKSKGTLKNVAALNVQTQRQKRRDFILAYFEEHRVVPSVSQLRHLLWDHEESMGLKTKMDHKSLHRIIEELITSKLIVIRCLKTIQGERRLLCHPNVAENDPCLATEVQSLEFTMVKQRMRIEQARAADRTLLNRDFKQFSEKAMDIVSMRLVTCPRMRRRLLLHEYLFYTLFGLPLDAQPIIPATNTIPAVYYDEYSWRRFVAPIRPPEGMSRGWFSVNELVRSMPFGLYLHLVNMPSMPRIMCRWLGLNEPLNKLSPEELARLDDQLMYGREQDVAMPELLLFPLHSVQPPGGTMGRLANWLLSQRKLRSMLMLFEELTMHNLITLCDQKSGLYADEILNVYGYYHQNASLLDTRYAGPGYRVLTNLAKCTFIRFRFETQADVASYWQTCEVICRNTPLGCRSMKGGVDAMEAISTVRPVVPTDKDKMIVLDDGSLPIVNWPKPQPKVVIEGHELSPCGACGLYPGDFTYLSRNWDRKPIKTREGDSTEESDQEANEQTNVPTIWTIKSTDHVPVHPEECFWQWSQRLFQDSEFQAGFDLHPGLARNRKGEYVSKYRRKQGFFAGSVRYDARQSGRSSSMKVGVEERGDSDDTYPDAQLSDIDPSESTISEDPTTNRRQLRSLENRETGRITRSQTNSMRIALKDKKTLNIHIVSCSLSVYSETAPKQKPRSRESILNNDMVISRAPRCIWSPSEDQLLVVCRVATLVIAGARMREYMCVPYTVIRDILNRYVPQDLLPKTPFACARRLKFILFLKRSESLATHILLTRVSSRTEWQKKYNYGWRRWHALQRDSPEVAEQIFCEFVDRIIAEFVPRLSATRTGTIVENKQVIPKTVGSNDKADPSLGNQNRTEMQSNDLTTCNPNIRIEGTREQLEKRFSFFSIDYQPDVRGIEDMGKNRAAVVVHTLYRYAMSSFRIMNEPTCLFRDIVFNRILRQYPRAQLNQALSLLFASRLITGIKFAKPEGEYRIFNTRRIKLTSRFRTWSFHEFHNQCKHIRQAQFFFNKAHAQLQLHAASDLNDRKPLLTHSFRDRTNGGAVAFFLEMMLLEQSVTLQMDYKISDITFIPDRTIEEAIRRFECQSEKHGEIADTGTEERLKPKVHKGSLNRSLLNQLQEAPACFGDPRFWVKSGYVRRLRWFDHHLSFSGGRLSLFYHPEASPTGNADLRSLVQPSEQMQQMLRSAKSAIIRSLDAKHIPIESSTTPHPSNTDALEKFIIEGRFTGRTVEEIRGHFGDNAEASGSLEYLLSTNSVYWLGTTISRFVHRRYIRLWLIHLKASSLSDPPDRTDAAETTSIEPTPPTTDEPATKRARLNSSEAIQPDGDLQAPAGHGHVTPETINSQSSPTALLAPSPVEPELGFFFPEVWISEDGRYKPRQFCSYLQAMIVRLTESAGTSLARFAMQHQLLFGQQTVRRLVFWLRDLGAVRIFRIVPHTRPSLFSPPPVYTISDELLLASADELSLIPTPHCLSIVGSFCEQFLAQAGDVNELSF</sequence>
<dbReference type="OrthoDB" id="6239114at2759"/>
<feature type="region of interest" description="Disordered" evidence="1">
    <location>
        <begin position="1407"/>
        <end position="1431"/>
    </location>
</feature>
<feature type="region of interest" description="Disordered" evidence="1">
    <location>
        <begin position="378"/>
        <end position="474"/>
    </location>
</feature>
<feature type="compositionally biased region" description="Polar residues" evidence="1">
    <location>
        <begin position="1907"/>
        <end position="1916"/>
    </location>
</feature>
<feature type="domain" description="GTF3C1 extended winged-helix" evidence="3">
    <location>
        <begin position="585"/>
        <end position="678"/>
    </location>
</feature>
<evidence type="ECO:0008006" key="6">
    <source>
        <dbReference type="Google" id="ProtNLM"/>
    </source>
</evidence>
<feature type="compositionally biased region" description="Polar residues" evidence="1">
    <location>
        <begin position="448"/>
        <end position="469"/>
    </location>
</feature>
<gene>
    <name evidence="4" type="ORF">PHET_01224</name>
</gene>
<feature type="region of interest" description="Disordered" evidence="1">
    <location>
        <begin position="1852"/>
        <end position="1918"/>
    </location>
</feature>
<dbReference type="GO" id="GO:0000127">
    <property type="term" value="C:transcription factor TFIIIC complex"/>
    <property type="evidence" value="ECO:0007669"/>
    <property type="project" value="InterPro"/>
</dbReference>
<dbReference type="Proteomes" id="UP000748531">
    <property type="component" value="Unassembled WGS sequence"/>
</dbReference>
<dbReference type="PANTHER" id="PTHR15180:SF1">
    <property type="entry name" value="GENERAL TRANSCRIPTION FACTOR 3C POLYPEPTIDE 1"/>
    <property type="match status" value="1"/>
</dbReference>
<dbReference type="PANTHER" id="PTHR15180">
    <property type="entry name" value="GENERAL TRANSCRIPTION FACTOR 3C POLYPEPTIDE 1"/>
    <property type="match status" value="1"/>
</dbReference>